<evidence type="ECO:0000256" key="1">
    <source>
        <dbReference type="SAM" id="MobiDB-lite"/>
    </source>
</evidence>
<protein>
    <submittedName>
        <fullName evidence="2">Uncharacterized protein</fullName>
    </submittedName>
</protein>
<accession>A0A0C3F423</accession>
<gene>
    <name evidence="2" type="ORF">PILCRDRAFT_693701</name>
</gene>
<evidence type="ECO:0000313" key="3">
    <source>
        <dbReference type="Proteomes" id="UP000054166"/>
    </source>
</evidence>
<dbReference type="Proteomes" id="UP000054166">
    <property type="component" value="Unassembled WGS sequence"/>
</dbReference>
<organism evidence="2 3">
    <name type="scientific">Piloderma croceum (strain F 1598)</name>
    <dbReference type="NCBI Taxonomy" id="765440"/>
    <lineage>
        <taxon>Eukaryota</taxon>
        <taxon>Fungi</taxon>
        <taxon>Dikarya</taxon>
        <taxon>Basidiomycota</taxon>
        <taxon>Agaricomycotina</taxon>
        <taxon>Agaricomycetes</taxon>
        <taxon>Agaricomycetidae</taxon>
        <taxon>Atheliales</taxon>
        <taxon>Atheliaceae</taxon>
        <taxon>Piloderma</taxon>
    </lineage>
</organism>
<reference evidence="3" key="2">
    <citation type="submission" date="2015-01" db="EMBL/GenBank/DDBJ databases">
        <title>Evolutionary Origins and Diversification of the Mycorrhizal Mutualists.</title>
        <authorList>
            <consortium name="DOE Joint Genome Institute"/>
            <consortium name="Mycorrhizal Genomics Consortium"/>
            <person name="Kohler A."/>
            <person name="Kuo A."/>
            <person name="Nagy L.G."/>
            <person name="Floudas D."/>
            <person name="Copeland A."/>
            <person name="Barry K.W."/>
            <person name="Cichocki N."/>
            <person name="Veneault-Fourrey C."/>
            <person name="LaButti K."/>
            <person name="Lindquist E.A."/>
            <person name="Lipzen A."/>
            <person name="Lundell T."/>
            <person name="Morin E."/>
            <person name="Murat C."/>
            <person name="Riley R."/>
            <person name="Ohm R."/>
            <person name="Sun H."/>
            <person name="Tunlid A."/>
            <person name="Henrissat B."/>
            <person name="Grigoriev I.V."/>
            <person name="Hibbett D.S."/>
            <person name="Martin F."/>
        </authorList>
    </citation>
    <scope>NUCLEOTIDE SEQUENCE [LARGE SCALE GENOMIC DNA]</scope>
    <source>
        <strain evidence="3">F 1598</strain>
    </source>
</reference>
<evidence type="ECO:0000313" key="2">
    <source>
        <dbReference type="EMBL" id="KIM74789.1"/>
    </source>
</evidence>
<dbReference type="AlphaFoldDB" id="A0A0C3F423"/>
<dbReference type="EMBL" id="KN833055">
    <property type="protein sequence ID" value="KIM74789.1"/>
    <property type="molecule type" value="Genomic_DNA"/>
</dbReference>
<keyword evidence="3" id="KW-1185">Reference proteome</keyword>
<name>A0A0C3F423_PILCF</name>
<dbReference type="HOGENOM" id="CLU_2400480_0_0_1"/>
<dbReference type="InParanoid" id="A0A0C3F423"/>
<sequence length="93" mass="10215">MVMKVDDWHWKGSQICQSRDDLNSSPSSLTADQLGLHVRMRGPLKSILTPSILLSLSHPHLPTTVTRTNVNSSSLLYPSHSPRRGGSLIRGEG</sequence>
<proteinExistence type="predicted"/>
<feature type="region of interest" description="Disordered" evidence="1">
    <location>
        <begin position="74"/>
        <end position="93"/>
    </location>
</feature>
<reference evidence="2 3" key="1">
    <citation type="submission" date="2014-04" db="EMBL/GenBank/DDBJ databases">
        <authorList>
            <consortium name="DOE Joint Genome Institute"/>
            <person name="Kuo A."/>
            <person name="Tarkka M."/>
            <person name="Buscot F."/>
            <person name="Kohler A."/>
            <person name="Nagy L.G."/>
            <person name="Floudas D."/>
            <person name="Copeland A."/>
            <person name="Barry K.W."/>
            <person name="Cichocki N."/>
            <person name="Veneault-Fourrey C."/>
            <person name="LaButti K."/>
            <person name="Lindquist E.A."/>
            <person name="Lipzen A."/>
            <person name="Lundell T."/>
            <person name="Morin E."/>
            <person name="Murat C."/>
            <person name="Sun H."/>
            <person name="Tunlid A."/>
            <person name="Henrissat B."/>
            <person name="Grigoriev I.V."/>
            <person name="Hibbett D.S."/>
            <person name="Martin F."/>
            <person name="Nordberg H.P."/>
            <person name="Cantor M.N."/>
            <person name="Hua S.X."/>
        </authorList>
    </citation>
    <scope>NUCLEOTIDE SEQUENCE [LARGE SCALE GENOMIC DNA]</scope>
    <source>
        <strain evidence="2 3">F 1598</strain>
    </source>
</reference>